<dbReference type="PANTHER" id="PTHR24363">
    <property type="entry name" value="SERINE/THREONINE PROTEIN KINASE"/>
    <property type="match status" value="1"/>
</dbReference>
<dbReference type="InterPro" id="IPR000719">
    <property type="entry name" value="Prot_kinase_dom"/>
</dbReference>
<evidence type="ECO:0000256" key="4">
    <source>
        <dbReference type="ARBA" id="ARBA00022679"/>
    </source>
</evidence>
<dbReference type="KEGG" id="cyj:Cyan7822_4143"/>
<dbReference type="SMART" id="SM00220">
    <property type="entry name" value="S_TKc"/>
    <property type="match status" value="1"/>
</dbReference>
<dbReference type="Gene3D" id="3.30.200.20">
    <property type="entry name" value="Phosphorylase Kinase, domain 1"/>
    <property type="match status" value="1"/>
</dbReference>
<protein>
    <recommendedName>
        <fullName evidence="2">non-specific serine/threonine protein kinase</fullName>
        <ecNumber evidence="2">2.7.11.1</ecNumber>
    </recommendedName>
</protein>
<dbReference type="SUPFAM" id="SSF53822">
    <property type="entry name" value="Periplasmic binding protein-like I"/>
    <property type="match status" value="1"/>
</dbReference>
<feature type="binding site" evidence="11">
    <location>
        <position position="43"/>
    </location>
    <ligand>
        <name>ATP</name>
        <dbReference type="ChEBI" id="CHEBI:30616"/>
    </ligand>
</feature>
<dbReference type="PANTHER" id="PTHR24363:SF0">
    <property type="entry name" value="SERINE_THREONINE KINASE LIKE DOMAIN CONTAINING 1"/>
    <property type="match status" value="1"/>
</dbReference>
<sequence length="789" mass="87538">MLKPGDILNGRYQIIAKIGQGGFGQTYQAVYVEASNPLSCVVKEIVPPPSPNPRVLGEIEQRFAREAKSLAKLGEHPQIPQLYDYFQQQGKFYLIQEYIEGHDLSEEIAPGKPSWTEAKVIQLLEEVLPILQFIHQQDIIHRDLKPSNLRRCSQNGKIVLIDFGAVKELTSVVLEPEETSMNFTQAIGTPGYMPAEQQSGNPQLNSDLYALGMICIQALTGFHPRTLPSDPSTGSVIWHYSTADRNLVEVSPGLEQLLNKMVHYHFRDRFASAAEVLEALHRVPQRPSSKLKVLKPLPAKKRPSLPIKWFFWGFSCLTLALGMTQIPKLQKQACSVEVGDNISCGEEILSRNFLAPEKEEGVKAFSLGNYKEAVTWFELARKKLPSDPETLIYLNNAQLAAQRAPYYTIAVAVPLGNPSDGGDSGREILRGVAQIQSQINQTKAINGSGLQVVLADDANTSFRAQQVAEKLGARAAILGVVGHYTSGNTRAALPIYEKYNLVLISPTSTAQTLAQDSKVFFRTVPQDQVTAQALAQYLYQQAKTQKVAIFYNRNSNYSSSLRDQFLLSFDELGGLVVRQFDLSEPFFDADATIDEAAKRGATGLILFPDAKENPYTFTNSLKVIRTNQNRYQIAGGDSLYTSDILQEKKASENLLIGITWHELSSNNLEFAETVKKFWGGNVSWRTAMAADATQVLKVALLQQSSLSWLESLQAIFDANIRRQKMLETLRKPDFKTVGATGEISFKTSGDRAQTVAELVKVVPSRCSPYGYLFIPVEYKTAQEAGLKCD</sequence>
<dbReference type="SUPFAM" id="SSF56112">
    <property type="entry name" value="Protein kinase-like (PK-like)"/>
    <property type="match status" value="1"/>
</dbReference>
<evidence type="ECO:0000313" key="13">
    <source>
        <dbReference type="EMBL" id="ADN16061.1"/>
    </source>
</evidence>
<dbReference type="Pfam" id="PF13458">
    <property type="entry name" value="Peripla_BP_6"/>
    <property type="match status" value="1"/>
</dbReference>
<keyword evidence="14" id="KW-1185">Reference proteome</keyword>
<evidence type="ECO:0000256" key="8">
    <source>
        <dbReference type="ARBA" id="ARBA00022840"/>
    </source>
</evidence>
<evidence type="ECO:0000256" key="5">
    <source>
        <dbReference type="ARBA" id="ARBA00022729"/>
    </source>
</evidence>
<dbReference type="InterPro" id="IPR017441">
    <property type="entry name" value="Protein_kinase_ATP_BS"/>
</dbReference>
<dbReference type="STRING" id="497965.Cyan7822_4143"/>
<dbReference type="CDD" id="cd06268">
    <property type="entry name" value="PBP1_ABC_transporter_LIVBP-like"/>
    <property type="match status" value="1"/>
</dbReference>
<evidence type="ECO:0000256" key="10">
    <source>
        <dbReference type="ARBA" id="ARBA00048679"/>
    </source>
</evidence>
<dbReference type="RefSeq" id="WP_013324127.1">
    <property type="nucleotide sequence ID" value="NC_014501.1"/>
</dbReference>
<keyword evidence="4" id="KW-0808">Transferase</keyword>
<evidence type="ECO:0000313" key="14">
    <source>
        <dbReference type="Proteomes" id="UP000008206"/>
    </source>
</evidence>
<gene>
    <name evidence="13" type="ordered locus">Cyan7822_4143</name>
</gene>
<evidence type="ECO:0000259" key="12">
    <source>
        <dbReference type="PROSITE" id="PS50011"/>
    </source>
</evidence>
<dbReference type="InterPro" id="IPR028081">
    <property type="entry name" value="Leu-bd"/>
</dbReference>
<evidence type="ECO:0000256" key="7">
    <source>
        <dbReference type="ARBA" id="ARBA00022777"/>
    </source>
</evidence>
<dbReference type="PROSITE" id="PS00107">
    <property type="entry name" value="PROTEIN_KINASE_ATP"/>
    <property type="match status" value="1"/>
</dbReference>
<dbReference type="EC" id="2.7.11.1" evidence="2"/>
<dbReference type="GO" id="GO:0005524">
    <property type="term" value="F:ATP binding"/>
    <property type="evidence" value="ECO:0007669"/>
    <property type="project" value="UniProtKB-UniRule"/>
</dbReference>
<organism evidence="13 14">
    <name type="scientific">Gloeothece verrucosa (strain PCC 7822)</name>
    <name type="common">Cyanothece sp. (strain PCC 7822)</name>
    <dbReference type="NCBI Taxonomy" id="497965"/>
    <lineage>
        <taxon>Bacteria</taxon>
        <taxon>Bacillati</taxon>
        <taxon>Cyanobacteriota</taxon>
        <taxon>Cyanophyceae</taxon>
        <taxon>Oscillatoriophycideae</taxon>
        <taxon>Chroococcales</taxon>
        <taxon>Aphanothecaceae</taxon>
        <taxon>Gloeothece</taxon>
        <taxon>Gloeothece verrucosa</taxon>
    </lineage>
</organism>
<dbReference type="Gene3D" id="1.10.510.10">
    <property type="entry name" value="Transferase(Phosphotransferase) domain 1"/>
    <property type="match status" value="1"/>
</dbReference>
<feature type="domain" description="Protein kinase" evidence="12">
    <location>
        <begin position="12"/>
        <end position="284"/>
    </location>
</feature>
<dbReference type="HOGENOM" id="CLU_016565_0_0_3"/>
<dbReference type="OrthoDB" id="446586at2"/>
<evidence type="ECO:0000256" key="9">
    <source>
        <dbReference type="ARBA" id="ARBA00047899"/>
    </source>
</evidence>
<comment type="catalytic activity">
    <reaction evidence="9">
        <text>L-threonyl-[protein] + ATP = O-phospho-L-threonyl-[protein] + ADP + H(+)</text>
        <dbReference type="Rhea" id="RHEA:46608"/>
        <dbReference type="Rhea" id="RHEA-COMP:11060"/>
        <dbReference type="Rhea" id="RHEA-COMP:11605"/>
        <dbReference type="ChEBI" id="CHEBI:15378"/>
        <dbReference type="ChEBI" id="CHEBI:30013"/>
        <dbReference type="ChEBI" id="CHEBI:30616"/>
        <dbReference type="ChEBI" id="CHEBI:61977"/>
        <dbReference type="ChEBI" id="CHEBI:456216"/>
        <dbReference type="EC" id="2.7.11.1"/>
    </reaction>
</comment>
<dbReference type="EMBL" id="CP002198">
    <property type="protein sequence ID" value="ADN16061.1"/>
    <property type="molecule type" value="Genomic_DNA"/>
</dbReference>
<reference evidence="14" key="1">
    <citation type="journal article" date="2011" name="MBio">
        <title>Novel metabolic attributes of the genus Cyanothece, comprising a group of unicellular nitrogen-fixing Cyanobacteria.</title>
        <authorList>
            <person name="Bandyopadhyay A."/>
            <person name="Elvitigala T."/>
            <person name="Welsh E."/>
            <person name="Stockel J."/>
            <person name="Liberton M."/>
            <person name="Min H."/>
            <person name="Sherman L.A."/>
            <person name="Pakrasi H.B."/>
        </authorList>
    </citation>
    <scope>NUCLEOTIDE SEQUENCE [LARGE SCALE GENOMIC DNA]</scope>
    <source>
        <strain evidence="14">PCC 7822</strain>
    </source>
</reference>
<dbReference type="eggNOG" id="COG0683">
    <property type="taxonomic scope" value="Bacteria"/>
</dbReference>
<dbReference type="CDD" id="cd14014">
    <property type="entry name" value="STKc_PknB_like"/>
    <property type="match status" value="1"/>
</dbReference>
<keyword evidence="5" id="KW-0732">Signal</keyword>
<dbReference type="InterPro" id="IPR028082">
    <property type="entry name" value="Peripla_BP_I"/>
</dbReference>
<dbReference type="Gene3D" id="3.40.50.2300">
    <property type="match status" value="2"/>
</dbReference>
<dbReference type="Proteomes" id="UP000008206">
    <property type="component" value="Chromosome"/>
</dbReference>
<evidence type="ECO:0000256" key="11">
    <source>
        <dbReference type="PROSITE-ProRule" id="PRU10141"/>
    </source>
</evidence>
<dbReference type="InterPro" id="IPR011009">
    <property type="entry name" value="Kinase-like_dom_sf"/>
</dbReference>
<keyword evidence="6 11" id="KW-0547">Nucleotide-binding</keyword>
<proteinExistence type="inferred from homology"/>
<evidence type="ECO:0000256" key="6">
    <source>
        <dbReference type="ARBA" id="ARBA00022741"/>
    </source>
</evidence>
<dbReference type="GO" id="GO:0004674">
    <property type="term" value="F:protein serine/threonine kinase activity"/>
    <property type="evidence" value="ECO:0007669"/>
    <property type="project" value="UniProtKB-KW"/>
</dbReference>
<keyword evidence="7 13" id="KW-0418">Kinase</keyword>
<evidence type="ECO:0000256" key="2">
    <source>
        <dbReference type="ARBA" id="ARBA00012513"/>
    </source>
</evidence>
<keyword evidence="8 11" id="KW-0067">ATP-binding</keyword>
<comment type="catalytic activity">
    <reaction evidence="10">
        <text>L-seryl-[protein] + ATP = O-phospho-L-seryl-[protein] + ADP + H(+)</text>
        <dbReference type="Rhea" id="RHEA:17989"/>
        <dbReference type="Rhea" id="RHEA-COMP:9863"/>
        <dbReference type="Rhea" id="RHEA-COMP:11604"/>
        <dbReference type="ChEBI" id="CHEBI:15378"/>
        <dbReference type="ChEBI" id="CHEBI:29999"/>
        <dbReference type="ChEBI" id="CHEBI:30616"/>
        <dbReference type="ChEBI" id="CHEBI:83421"/>
        <dbReference type="ChEBI" id="CHEBI:456216"/>
        <dbReference type="EC" id="2.7.11.1"/>
    </reaction>
</comment>
<dbReference type="Pfam" id="PF00069">
    <property type="entry name" value="Pkinase"/>
    <property type="match status" value="1"/>
</dbReference>
<dbReference type="AlphaFoldDB" id="E0U7X4"/>
<comment type="similarity">
    <text evidence="1">Belongs to the leucine-binding protein family.</text>
</comment>
<name>E0U7X4_GLOV7</name>
<evidence type="ECO:0000256" key="1">
    <source>
        <dbReference type="ARBA" id="ARBA00010062"/>
    </source>
</evidence>
<dbReference type="eggNOG" id="COG0515">
    <property type="taxonomic scope" value="Bacteria"/>
</dbReference>
<accession>E0U7X4</accession>
<evidence type="ECO:0000256" key="3">
    <source>
        <dbReference type="ARBA" id="ARBA00022527"/>
    </source>
</evidence>
<dbReference type="PROSITE" id="PS50011">
    <property type="entry name" value="PROTEIN_KINASE_DOM"/>
    <property type="match status" value="1"/>
</dbReference>
<keyword evidence="3 13" id="KW-0723">Serine/threonine-protein kinase</keyword>